<dbReference type="Pfam" id="PF14630">
    <property type="entry name" value="ORC5_C"/>
    <property type="match status" value="1"/>
</dbReference>
<dbReference type="InterPro" id="IPR027417">
    <property type="entry name" value="P-loop_NTPase"/>
</dbReference>
<dbReference type="GO" id="GO:0003688">
    <property type="term" value="F:DNA replication origin binding"/>
    <property type="evidence" value="ECO:0007669"/>
    <property type="project" value="TreeGrafter"/>
</dbReference>
<comment type="similarity">
    <text evidence="2">Belongs to the ORC5 family.</text>
</comment>
<feature type="domain" description="Origin recognition complex subunit 5 C-terminal" evidence="8">
    <location>
        <begin position="307"/>
        <end position="433"/>
    </location>
</feature>
<evidence type="ECO:0000256" key="3">
    <source>
        <dbReference type="ARBA" id="ARBA00022705"/>
    </source>
</evidence>
<dbReference type="InterPro" id="IPR048866">
    <property type="entry name" value="ORC5_lid"/>
</dbReference>
<dbReference type="Pfam" id="PF21639">
    <property type="entry name" value="ORC5_lid"/>
    <property type="match status" value="1"/>
</dbReference>
<evidence type="ECO:0000259" key="8">
    <source>
        <dbReference type="Pfam" id="PF14630"/>
    </source>
</evidence>
<evidence type="ECO:0000256" key="2">
    <source>
        <dbReference type="ARBA" id="ARBA00006269"/>
    </source>
</evidence>
<dbReference type="GO" id="GO:0006270">
    <property type="term" value="P:DNA replication initiation"/>
    <property type="evidence" value="ECO:0007669"/>
    <property type="project" value="TreeGrafter"/>
</dbReference>
<dbReference type="PANTHER" id="PTHR12705">
    <property type="entry name" value="ORIGIN RECOGNITION COMPLEX SUBUNIT 5"/>
    <property type="match status" value="1"/>
</dbReference>
<feature type="domain" description="ORC5 lid" evidence="9">
    <location>
        <begin position="218"/>
        <end position="271"/>
    </location>
</feature>
<sequence length="447" mass="51250">MLPQVIGRDSEVQLLRAFITGDARTSSPNVIIKGFKSSGKTHVVRKYLDSLSVNTSYVNCDECLTHKLLLQRCLKTIKNDSGIDLNNYQQRYMYKGLEAARISVLCENFAYFLMSLEQFFNETGYSESHVLVLDRFDECCDPTDELFASFLKLQEHSSIRNLSIVYIVSHDDPKVISTFSVPRVYFRTYEREEVVRIVQCKQLFKLADVSEDANSQFWNTFAKLVVDLYYDFTGSDVVSLLNLCEKLWPQFAEQVESGRCQPSDIVRIYRDLKNSLLNDNIITNSLVDGYRSDEAATSEDVSAVADLPYHSKFILIAAYLASYVEQKYDLQQFSRIKSIKKRQRAPKEKSITKSQIDSRLLSAGHFDLERLKAILSVIYRNESKTLNHDSQEFINLYQDMSERELARKDKEFATFTLNPSVDVNTQLSTLNTLAPKRVGNVQLVGMS</sequence>
<gene>
    <name evidence="10" type="ORF">CA7LBN_001509</name>
</gene>
<keyword evidence="6" id="KW-0539">Nucleus</keyword>
<evidence type="ECO:0000256" key="6">
    <source>
        <dbReference type="ARBA" id="ARBA00023242"/>
    </source>
</evidence>
<dbReference type="EMBL" id="CP076749">
    <property type="protein sequence ID" value="QWW22762.1"/>
    <property type="molecule type" value="Genomic_DNA"/>
</dbReference>
<dbReference type="Pfam" id="PF13191">
    <property type="entry name" value="AAA_16"/>
    <property type="match status" value="1"/>
</dbReference>
<dbReference type="InterPro" id="IPR041664">
    <property type="entry name" value="AAA_16"/>
</dbReference>
<keyword evidence="4" id="KW-0547">Nucleotide-binding</keyword>
<dbReference type="InterPro" id="IPR020796">
    <property type="entry name" value="ORC5"/>
</dbReference>
<dbReference type="GO" id="GO:0005664">
    <property type="term" value="C:nuclear origin of replication recognition complex"/>
    <property type="evidence" value="ECO:0007669"/>
    <property type="project" value="TreeGrafter"/>
</dbReference>
<evidence type="ECO:0000259" key="9">
    <source>
        <dbReference type="Pfam" id="PF21639"/>
    </source>
</evidence>
<proteinExistence type="inferred from homology"/>
<keyword evidence="5" id="KW-0067">ATP-binding</keyword>
<evidence type="ECO:0000256" key="1">
    <source>
        <dbReference type="ARBA" id="ARBA00004123"/>
    </source>
</evidence>
<dbReference type="SUPFAM" id="SSF52540">
    <property type="entry name" value="P-loop containing nucleoside triphosphate hydrolases"/>
    <property type="match status" value="1"/>
</dbReference>
<dbReference type="Gene3D" id="3.40.50.300">
    <property type="entry name" value="P-loop containing nucleotide triphosphate hydrolases"/>
    <property type="match status" value="1"/>
</dbReference>
<dbReference type="PANTHER" id="PTHR12705:SF0">
    <property type="entry name" value="ORIGIN RECOGNITION COMPLEX SUBUNIT 5"/>
    <property type="match status" value="1"/>
</dbReference>
<evidence type="ECO:0000256" key="4">
    <source>
        <dbReference type="ARBA" id="ARBA00022741"/>
    </source>
</evidence>
<name>A0A8F2VZE0_CANAR</name>
<feature type="domain" description="Orc1-like AAA ATPase" evidence="7">
    <location>
        <begin position="4"/>
        <end position="163"/>
    </location>
</feature>
<evidence type="ECO:0008006" key="11">
    <source>
        <dbReference type="Google" id="ProtNLM"/>
    </source>
</evidence>
<dbReference type="Proteomes" id="UP000825438">
    <property type="component" value="Chromosome I"/>
</dbReference>
<evidence type="ECO:0000313" key="10">
    <source>
        <dbReference type="EMBL" id="QWW22762.1"/>
    </source>
</evidence>
<accession>A0A8F2VZE0</accession>
<dbReference type="InterPro" id="IPR047088">
    <property type="entry name" value="ORC5_C"/>
</dbReference>
<evidence type="ECO:0000259" key="7">
    <source>
        <dbReference type="Pfam" id="PF13191"/>
    </source>
</evidence>
<reference evidence="10" key="1">
    <citation type="submission" date="2021-06" db="EMBL/GenBank/DDBJ databases">
        <title>Candida auris outbreak in lebanese hospital.</title>
        <authorList>
            <person name="Finianos M."/>
        </authorList>
    </citation>
    <scope>NUCLEOTIDE SEQUENCE</scope>
    <source>
        <strain evidence="10">CA7LBN</strain>
    </source>
</reference>
<organism evidence="10">
    <name type="scientific">Candidozyma auris</name>
    <name type="common">Yeast</name>
    <name type="synonym">Candida auris</name>
    <dbReference type="NCBI Taxonomy" id="498019"/>
    <lineage>
        <taxon>Eukaryota</taxon>
        <taxon>Fungi</taxon>
        <taxon>Dikarya</taxon>
        <taxon>Ascomycota</taxon>
        <taxon>Saccharomycotina</taxon>
        <taxon>Pichiomycetes</taxon>
        <taxon>Metschnikowiaceae</taxon>
        <taxon>Candidozyma</taxon>
    </lineage>
</organism>
<keyword evidence="3" id="KW-0235">DNA replication</keyword>
<protein>
    <recommendedName>
        <fullName evidence="11">Orc1-like AAA ATPase domain-containing protein</fullName>
    </recommendedName>
</protein>
<dbReference type="AlphaFoldDB" id="A0A8F2VZE0"/>
<evidence type="ECO:0000256" key="5">
    <source>
        <dbReference type="ARBA" id="ARBA00022840"/>
    </source>
</evidence>
<comment type="subcellular location">
    <subcellularLocation>
        <location evidence="1">Nucleus</location>
    </subcellularLocation>
</comment>